<dbReference type="Gene3D" id="3.30.710.10">
    <property type="entry name" value="Potassium Channel Kv1.1, Chain A"/>
    <property type="match status" value="1"/>
</dbReference>
<keyword evidence="2" id="KW-0833">Ubl conjugation pathway</keyword>
<evidence type="ECO:0000259" key="3">
    <source>
        <dbReference type="Pfam" id="PF01466"/>
    </source>
</evidence>
<keyword evidence="6" id="KW-1185">Reference proteome</keyword>
<dbReference type="Proteomes" id="UP001177023">
    <property type="component" value="Unassembled WGS sequence"/>
</dbReference>
<dbReference type="EMBL" id="CATQJA010002655">
    <property type="protein sequence ID" value="CAJ0578856.1"/>
    <property type="molecule type" value="Genomic_DNA"/>
</dbReference>
<sequence>MSATLEQNAEGSMMVKEEACYRFHSKEDDEFTLSKSAAHLSVLIKQMVQDLGIDDDEEIKTMRPIPLINVGSEALQLQHKTMPAWEEEKWWLNERDAEMRRWAREFITAMTPDQLFNVFSASNYMDIKCLFDKCAEAVADMARGKSVEEIREVWMLENDFTPEEQEKMNNENPWTVVLRDIDIKARPDEF</sequence>
<evidence type="ECO:0000313" key="5">
    <source>
        <dbReference type="EMBL" id="CAJ0578856.1"/>
    </source>
</evidence>
<dbReference type="PIRSF" id="PIRSF028729">
    <property type="entry name" value="E3_ubiquit_lig_SCF_Skp"/>
    <property type="match status" value="1"/>
</dbReference>
<evidence type="ECO:0000259" key="4">
    <source>
        <dbReference type="Pfam" id="PF03931"/>
    </source>
</evidence>
<dbReference type="SUPFAM" id="SSF54695">
    <property type="entry name" value="POZ domain"/>
    <property type="match status" value="1"/>
</dbReference>
<dbReference type="InterPro" id="IPR016072">
    <property type="entry name" value="Skp1_comp_dimer"/>
</dbReference>
<dbReference type="SUPFAM" id="SSF81382">
    <property type="entry name" value="Skp1 dimerisation domain-like"/>
    <property type="match status" value="1"/>
</dbReference>
<dbReference type="SMART" id="SM00512">
    <property type="entry name" value="Skp1"/>
    <property type="match status" value="1"/>
</dbReference>
<evidence type="ECO:0008006" key="7">
    <source>
        <dbReference type="Google" id="ProtNLM"/>
    </source>
</evidence>
<gene>
    <name evidence="5" type="ORF">MSPICULIGERA_LOCUS17096</name>
</gene>
<dbReference type="InterPro" id="IPR036296">
    <property type="entry name" value="SKP1-like_dim_sf"/>
</dbReference>
<dbReference type="GO" id="GO:0006511">
    <property type="term" value="P:ubiquitin-dependent protein catabolic process"/>
    <property type="evidence" value="ECO:0007669"/>
    <property type="project" value="InterPro"/>
</dbReference>
<name>A0AA36D181_9BILA</name>
<reference evidence="5" key="1">
    <citation type="submission" date="2023-06" db="EMBL/GenBank/DDBJ databases">
        <authorList>
            <person name="Delattre M."/>
        </authorList>
    </citation>
    <scope>NUCLEOTIDE SEQUENCE</scope>
    <source>
        <strain evidence="5">AF72</strain>
    </source>
</reference>
<evidence type="ECO:0000313" key="6">
    <source>
        <dbReference type="Proteomes" id="UP001177023"/>
    </source>
</evidence>
<feature type="non-terminal residue" evidence="5">
    <location>
        <position position="1"/>
    </location>
</feature>
<dbReference type="Pfam" id="PF03931">
    <property type="entry name" value="Skp1_POZ"/>
    <property type="match status" value="1"/>
</dbReference>
<feature type="domain" description="SKP1 component POZ" evidence="4">
    <location>
        <begin position="23"/>
        <end position="76"/>
    </location>
</feature>
<feature type="domain" description="SKP1 component dimerisation" evidence="3">
    <location>
        <begin position="128"/>
        <end position="174"/>
    </location>
</feature>
<dbReference type="InterPro" id="IPR011333">
    <property type="entry name" value="SKP1/BTB/POZ_sf"/>
</dbReference>
<dbReference type="Pfam" id="PF01466">
    <property type="entry name" value="Skp1"/>
    <property type="match status" value="1"/>
</dbReference>
<accession>A0AA36D181</accession>
<dbReference type="PANTHER" id="PTHR11165">
    <property type="entry name" value="SKP1"/>
    <property type="match status" value="1"/>
</dbReference>
<comment type="caution">
    <text evidence="5">The sequence shown here is derived from an EMBL/GenBank/DDBJ whole genome shotgun (WGS) entry which is preliminary data.</text>
</comment>
<protein>
    <recommendedName>
        <fullName evidence="7">SKP1 component dimerisation domain-containing protein</fullName>
    </recommendedName>
</protein>
<organism evidence="5 6">
    <name type="scientific">Mesorhabditis spiculigera</name>
    <dbReference type="NCBI Taxonomy" id="96644"/>
    <lineage>
        <taxon>Eukaryota</taxon>
        <taxon>Metazoa</taxon>
        <taxon>Ecdysozoa</taxon>
        <taxon>Nematoda</taxon>
        <taxon>Chromadorea</taxon>
        <taxon>Rhabditida</taxon>
        <taxon>Rhabditina</taxon>
        <taxon>Rhabditomorpha</taxon>
        <taxon>Rhabditoidea</taxon>
        <taxon>Rhabditidae</taxon>
        <taxon>Mesorhabditinae</taxon>
        <taxon>Mesorhabditis</taxon>
    </lineage>
</organism>
<evidence type="ECO:0000256" key="2">
    <source>
        <dbReference type="ARBA" id="ARBA00022786"/>
    </source>
</evidence>
<comment type="similarity">
    <text evidence="1">Belongs to the SKP1 family.</text>
</comment>
<dbReference type="InterPro" id="IPR016897">
    <property type="entry name" value="SKP1"/>
</dbReference>
<dbReference type="InterPro" id="IPR016073">
    <property type="entry name" value="Skp1_comp_POZ"/>
</dbReference>
<dbReference type="AlphaFoldDB" id="A0AA36D181"/>
<dbReference type="InterPro" id="IPR001232">
    <property type="entry name" value="SKP1-like"/>
</dbReference>
<evidence type="ECO:0000256" key="1">
    <source>
        <dbReference type="ARBA" id="ARBA00009993"/>
    </source>
</evidence>
<proteinExistence type="inferred from homology"/>